<evidence type="ECO:0000313" key="4">
    <source>
        <dbReference type="EMBL" id="CAL0320900.1"/>
    </source>
</evidence>
<dbReference type="Proteomes" id="UP001497480">
    <property type="component" value="Unassembled WGS sequence"/>
</dbReference>
<feature type="compositionally biased region" description="Low complexity" evidence="2">
    <location>
        <begin position="7"/>
        <end position="19"/>
    </location>
</feature>
<dbReference type="InterPro" id="IPR033389">
    <property type="entry name" value="AUX/IAA_dom"/>
</dbReference>
<keyword evidence="1" id="KW-0539">Nucleus</keyword>
<organism evidence="4 5">
    <name type="scientific">Lupinus luteus</name>
    <name type="common">European yellow lupine</name>
    <dbReference type="NCBI Taxonomy" id="3873"/>
    <lineage>
        <taxon>Eukaryota</taxon>
        <taxon>Viridiplantae</taxon>
        <taxon>Streptophyta</taxon>
        <taxon>Embryophyta</taxon>
        <taxon>Tracheophyta</taxon>
        <taxon>Spermatophyta</taxon>
        <taxon>Magnoliopsida</taxon>
        <taxon>eudicotyledons</taxon>
        <taxon>Gunneridae</taxon>
        <taxon>Pentapetalae</taxon>
        <taxon>rosids</taxon>
        <taxon>fabids</taxon>
        <taxon>Fabales</taxon>
        <taxon>Fabaceae</taxon>
        <taxon>Papilionoideae</taxon>
        <taxon>50 kb inversion clade</taxon>
        <taxon>genistoids sensu lato</taxon>
        <taxon>core genistoids</taxon>
        <taxon>Genisteae</taxon>
        <taxon>Lupinus</taxon>
    </lineage>
</organism>
<gene>
    <name evidence="4" type="ORF">LLUT_LOCUS21960</name>
</gene>
<reference evidence="4 5" key="1">
    <citation type="submission" date="2024-03" db="EMBL/GenBank/DDBJ databases">
        <authorList>
            <person name="Martinez-Hernandez J."/>
        </authorList>
    </citation>
    <scope>NUCLEOTIDE SEQUENCE [LARGE SCALE GENOMIC DNA]</scope>
</reference>
<dbReference type="AlphaFoldDB" id="A0AAV1XGS5"/>
<feature type="region of interest" description="Disordered" evidence="2">
    <location>
        <begin position="1"/>
        <end position="20"/>
    </location>
</feature>
<keyword evidence="1" id="KW-0678">Repressor</keyword>
<accession>A0AAV1XGS5</accession>
<comment type="similarity">
    <text evidence="1">Belongs to the Aux/IAA family.</text>
</comment>
<protein>
    <recommendedName>
        <fullName evidence="1">Auxin-induced protein</fullName>
    </recommendedName>
</protein>
<feature type="domain" description="AUX/IAA" evidence="3">
    <location>
        <begin position="58"/>
        <end position="107"/>
    </location>
</feature>
<evidence type="ECO:0000256" key="1">
    <source>
        <dbReference type="RuleBase" id="RU004549"/>
    </source>
</evidence>
<dbReference type="Pfam" id="PF02309">
    <property type="entry name" value="AUX_IAA"/>
    <property type="match status" value="1"/>
</dbReference>
<keyword evidence="1" id="KW-0805">Transcription regulation</keyword>
<evidence type="ECO:0000259" key="3">
    <source>
        <dbReference type="Pfam" id="PF02309"/>
    </source>
</evidence>
<proteinExistence type="inferred from homology"/>
<evidence type="ECO:0000313" key="5">
    <source>
        <dbReference type="Proteomes" id="UP001497480"/>
    </source>
</evidence>
<comment type="subcellular location">
    <subcellularLocation>
        <location evidence="1">Nucleus</location>
    </subcellularLocation>
</comment>
<name>A0AAV1XGS5_LUPLU</name>
<dbReference type="GO" id="GO:0009734">
    <property type="term" value="P:auxin-activated signaling pathway"/>
    <property type="evidence" value="ECO:0007669"/>
    <property type="project" value="UniProtKB-UniRule"/>
</dbReference>
<comment type="caution">
    <text evidence="4">The sequence shown here is derived from an EMBL/GenBank/DDBJ whole genome shotgun (WGS) entry which is preliminary data.</text>
</comment>
<dbReference type="GO" id="GO:0005634">
    <property type="term" value="C:nucleus"/>
    <property type="evidence" value="ECO:0007669"/>
    <property type="project" value="UniProtKB-SubCell"/>
</dbReference>
<dbReference type="EMBL" id="CAXHTB010000015">
    <property type="protein sequence ID" value="CAL0320900.1"/>
    <property type="molecule type" value="Genomic_DNA"/>
</dbReference>
<comment type="function">
    <text evidence="1">Aux/IAA proteins are short-lived transcriptional factors that function as repressors of early auxin response genes at low auxin concentrations.</text>
</comment>
<feature type="region of interest" description="Disordered" evidence="2">
    <location>
        <begin position="52"/>
        <end position="76"/>
    </location>
</feature>
<sequence length="126" mass="14014">MRKATTSNSSSSINSSNNNPFISTASSLTHVNSDELHTDLRLGLSIPITQHVGSSMSRRNRQQLQPLQSGSTQSAEVNDESFFVKVYMEGIPIGRKLNLLAHNGYLEMFLSTVKRLKITRVDAFRC</sequence>
<keyword evidence="1" id="KW-0927">Auxin signaling pathway</keyword>
<comment type="subunit">
    <text evidence="1">Homodimers and heterodimers.</text>
</comment>
<evidence type="ECO:0000256" key="2">
    <source>
        <dbReference type="SAM" id="MobiDB-lite"/>
    </source>
</evidence>
<dbReference type="Gene3D" id="3.10.20.90">
    <property type="entry name" value="Phosphatidylinositol 3-kinase Catalytic Subunit, Chain A, domain 1"/>
    <property type="match status" value="1"/>
</dbReference>
<keyword evidence="1" id="KW-0804">Transcription</keyword>
<keyword evidence="5" id="KW-1185">Reference proteome</keyword>